<evidence type="ECO:0000313" key="3">
    <source>
        <dbReference type="Proteomes" id="UP000269689"/>
    </source>
</evidence>
<sequence>MERTPLTDKEGRQKVLTLFGLTSGKDGIVAQDTNYRRRFAGRCIPFADDGLGNLFVIDTVTGQIKFWHHKCQDGETNPKALALVAKDFDAFLSNLDLFKEEHSPALLQGIKNVRLDF</sequence>
<dbReference type="AlphaFoldDB" id="A0A3N4UCC7"/>
<gene>
    <name evidence="2" type="ORF">EDD53_1878</name>
</gene>
<dbReference type="OrthoDB" id="7865836at2"/>
<dbReference type="InterPro" id="IPR018958">
    <property type="entry name" value="Knr4/Smi1-like_dom"/>
</dbReference>
<proteinExistence type="predicted"/>
<protein>
    <submittedName>
        <fullName evidence="2">SMI1/KNR4 family protein SUKH-1</fullName>
    </submittedName>
</protein>
<keyword evidence="3" id="KW-1185">Reference proteome</keyword>
<dbReference type="RefSeq" id="WP_123792905.1">
    <property type="nucleotide sequence ID" value="NZ_RKQK01000002.1"/>
</dbReference>
<dbReference type="Proteomes" id="UP000269689">
    <property type="component" value="Unassembled WGS sequence"/>
</dbReference>
<reference evidence="2 3" key="1">
    <citation type="submission" date="2018-11" db="EMBL/GenBank/DDBJ databases">
        <title>Genomic Encyclopedia of Type Strains, Phase IV (KMG-IV): sequencing the most valuable type-strain genomes for metagenomic binning, comparative biology and taxonomic classification.</title>
        <authorList>
            <person name="Goeker M."/>
        </authorList>
    </citation>
    <scope>NUCLEOTIDE SEQUENCE [LARGE SCALE GENOMIC DNA]</scope>
    <source>
        <strain evidence="2 3">DSM 104731</strain>
    </source>
</reference>
<evidence type="ECO:0000259" key="1">
    <source>
        <dbReference type="Pfam" id="PF09346"/>
    </source>
</evidence>
<evidence type="ECO:0000313" key="2">
    <source>
        <dbReference type="EMBL" id="RPE67468.1"/>
    </source>
</evidence>
<accession>A0A3N4UCC7</accession>
<dbReference type="Gene3D" id="3.40.1580.10">
    <property type="entry name" value="SMI1/KNR4-like"/>
    <property type="match status" value="1"/>
</dbReference>
<feature type="domain" description="Knr4/Smi1-like" evidence="1">
    <location>
        <begin position="22"/>
        <end position="93"/>
    </location>
</feature>
<organism evidence="2 3">
    <name type="scientific">Pacificibacter maritimus</name>
    <dbReference type="NCBI Taxonomy" id="762213"/>
    <lineage>
        <taxon>Bacteria</taxon>
        <taxon>Pseudomonadati</taxon>
        <taxon>Pseudomonadota</taxon>
        <taxon>Alphaproteobacteria</taxon>
        <taxon>Rhodobacterales</taxon>
        <taxon>Roseobacteraceae</taxon>
        <taxon>Pacificibacter</taxon>
    </lineage>
</organism>
<comment type="caution">
    <text evidence="2">The sequence shown here is derived from an EMBL/GenBank/DDBJ whole genome shotgun (WGS) entry which is preliminary data.</text>
</comment>
<dbReference type="Pfam" id="PF09346">
    <property type="entry name" value="SMI1_KNR4"/>
    <property type="match status" value="1"/>
</dbReference>
<dbReference type="SUPFAM" id="SSF160631">
    <property type="entry name" value="SMI1/KNR4-like"/>
    <property type="match status" value="1"/>
</dbReference>
<dbReference type="EMBL" id="RKQK01000002">
    <property type="protein sequence ID" value="RPE67468.1"/>
    <property type="molecule type" value="Genomic_DNA"/>
</dbReference>
<name>A0A3N4UCC7_9RHOB</name>
<dbReference type="InterPro" id="IPR037883">
    <property type="entry name" value="Knr4/Smi1-like_sf"/>
</dbReference>